<gene>
    <name evidence="1" type="ORF">NECAME_14269</name>
</gene>
<dbReference type="EMBL" id="KI668825">
    <property type="protein sequence ID" value="ETN71303.1"/>
    <property type="molecule type" value="Genomic_DNA"/>
</dbReference>
<evidence type="ECO:0000313" key="2">
    <source>
        <dbReference type="Proteomes" id="UP000053676"/>
    </source>
</evidence>
<proteinExistence type="predicted"/>
<name>W2SP75_NECAM</name>
<dbReference type="Proteomes" id="UP000053676">
    <property type="component" value="Unassembled WGS sequence"/>
</dbReference>
<accession>W2SP75</accession>
<reference evidence="2" key="1">
    <citation type="journal article" date="2014" name="Nat. Genet.">
        <title>Genome of the human hookworm Necator americanus.</title>
        <authorList>
            <person name="Tang Y.T."/>
            <person name="Gao X."/>
            <person name="Rosa B.A."/>
            <person name="Abubucker S."/>
            <person name="Hallsworth-Pepin K."/>
            <person name="Martin J."/>
            <person name="Tyagi R."/>
            <person name="Heizer E."/>
            <person name="Zhang X."/>
            <person name="Bhonagiri-Palsikar V."/>
            <person name="Minx P."/>
            <person name="Warren W.C."/>
            <person name="Wang Q."/>
            <person name="Zhan B."/>
            <person name="Hotez P.J."/>
            <person name="Sternberg P.W."/>
            <person name="Dougall A."/>
            <person name="Gaze S.T."/>
            <person name="Mulvenna J."/>
            <person name="Sotillo J."/>
            <person name="Ranganathan S."/>
            <person name="Rabelo E.M."/>
            <person name="Wilson R.K."/>
            <person name="Felgner P.L."/>
            <person name="Bethony J."/>
            <person name="Hawdon J.M."/>
            <person name="Gasser R.B."/>
            <person name="Loukas A."/>
            <person name="Mitreva M."/>
        </authorList>
    </citation>
    <scope>NUCLEOTIDE SEQUENCE [LARGE SCALE GENOMIC DNA]</scope>
</reference>
<evidence type="ECO:0000313" key="1">
    <source>
        <dbReference type="EMBL" id="ETN71303.1"/>
    </source>
</evidence>
<organism evidence="1 2">
    <name type="scientific">Necator americanus</name>
    <name type="common">Human hookworm</name>
    <dbReference type="NCBI Taxonomy" id="51031"/>
    <lineage>
        <taxon>Eukaryota</taxon>
        <taxon>Metazoa</taxon>
        <taxon>Ecdysozoa</taxon>
        <taxon>Nematoda</taxon>
        <taxon>Chromadorea</taxon>
        <taxon>Rhabditida</taxon>
        <taxon>Rhabditina</taxon>
        <taxon>Rhabditomorpha</taxon>
        <taxon>Strongyloidea</taxon>
        <taxon>Ancylostomatidae</taxon>
        <taxon>Bunostominae</taxon>
        <taxon>Necator</taxon>
    </lineage>
</organism>
<dbReference type="AlphaFoldDB" id="W2SP75"/>
<protein>
    <submittedName>
        <fullName evidence="1">Uncharacterized protein</fullName>
    </submittedName>
</protein>
<dbReference type="KEGG" id="nai:NECAME_14269"/>
<keyword evidence="2" id="KW-1185">Reference proteome</keyword>
<sequence length="94" mass="11027">MRTQIPSTVNNEEDHGDHLEWLCSPADFIFFLNKFVDKPQRREKFMLAAEVQTVQADVCVCIRNFAKFVRIEYIWKILKYSAVKGDVRMASSVR</sequence>